<dbReference type="GO" id="GO:0009317">
    <property type="term" value="C:acetyl-CoA carboxylase complex"/>
    <property type="evidence" value="ECO:0007669"/>
    <property type="project" value="InterPro"/>
</dbReference>
<dbReference type="NCBIfam" id="NF004344">
    <property type="entry name" value="PRK05724.1"/>
    <property type="match status" value="1"/>
</dbReference>
<dbReference type="GO" id="GO:0006633">
    <property type="term" value="P:fatty acid biosynthetic process"/>
    <property type="evidence" value="ECO:0007669"/>
    <property type="project" value="UniProtKB-KW"/>
</dbReference>
<gene>
    <name evidence="10 12" type="primary">accA</name>
</gene>
<dbReference type="PROSITE" id="PS50989">
    <property type="entry name" value="COA_CT_CTER"/>
    <property type="match status" value="1"/>
</dbReference>
<evidence type="ECO:0000256" key="4">
    <source>
        <dbReference type="ARBA" id="ARBA00022741"/>
    </source>
</evidence>
<keyword evidence="3 10" id="KW-0808">Transferase</keyword>
<proteinExistence type="inferred from homology"/>
<dbReference type="InterPro" id="IPR029045">
    <property type="entry name" value="ClpP/crotonase-like_dom_sf"/>
</dbReference>
<keyword evidence="12" id="KW-0150">Chloroplast</keyword>
<organism evidence="12">
    <name type="scientific">Pterocladiophila hemisphaerica</name>
    <dbReference type="NCBI Taxonomy" id="2712948"/>
    <lineage>
        <taxon>Eukaryota</taxon>
        <taxon>Rhodophyta</taxon>
        <taxon>Florideophyceae</taxon>
        <taxon>Rhodymeniophycidae</taxon>
        <taxon>Gracilariales</taxon>
        <taxon>Pterocladiophilaceae</taxon>
        <taxon>Pterocladiophila</taxon>
    </lineage>
</organism>
<geneLocation type="chloroplast" evidence="12"/>
<evidence type="ECO:0000256" key="10">
    <source>
        <dbReference type="HAMAP-Rule" id="MF_00823"/>
    </source>
</evidence>
<dbReference type="PANTHER" id="PTHR42853:SF3">
    <property type="entry name" value="ACETYL-COENZYME A CARBOXYLASE CARBOXYL TRANSFERASE SUBUNIT ALPHA, CHLOROPLASTIC"/>
    <property type="match status" value="1"/>
</dbReference>
<keyword evidence="8 10" id="KW-0275">Fatty acid biosynthesis</keyword>
<evidence type="ECO:0000256" key="9">
    <source>
        <dbReference type="ARBA" id="ARBA00049152"/>
    </source>
</evidence>
<evidence type="ECO:0000256" key="5">
    <source>
        <dbReference type="ARBA" id="ARBA00022832"/>
    </source>
</evidence>
<dbReference type="NCBIfam" id="NF041504">
    <property type="entry name" value="AccA_sub"/>
    <property type="match status" value="1"/>
</dbReference>
<comment type="pathway">
    <text evidence="1 10">Lipid metabolism; malonyl-CoA biosynthesis; malonyl-CoA from acetyl-CoA: step 1/1.</text>
</comment>
<keyword evidence="7 10" id="KW-0443">Lipid metabolism</keyword>
<feature type="domain" description="CoA carboxyltransferase C-terminal" evidence="11">
    <location>
        <begin position="37"/>
        <end position="298"/>
    </location>
</feature>
<evidence type="ECO:0000256" key="6">
    <source>
        <dbReference type="ARBA" id="ARBA00022840"/>
    </source>
</evidence>
<evidence type="ECO:0000256" key="1">
    <source>
        <dbReference type="ARBA" id="ARBA00004956"/>
    </source>
</evidence>
<dbReference type="GO" id="GO:0009507">
    <property type="term" value="C:chloroplast"/>
    <property type="evidence" value="ECO:0007669"/>
    <property type="project" value="UniProtKB-SubCell"/>
</dbReference>
<dbReference type="InterPro" id="IPR011763">
    <property type="entry name" value="COA_CT_C"/>
</dbReference>
<dbReference type="EC" id="2.1.3.15" evidence="10"/>
<dbReference type="EMBL" id="MT117918">
    <property type="protein sequence ID" value="QJH88423.1"/>
    <property type="molecule type" value="Genomic_DNA"/>
</dbReference>
<keyword evidence="6 10" id="KW-0067">ATP-binding</keyword>
<name>A0A6M3WWR2_9FLOR</name>
<protein>
    <recommendedName>
        <fullName evidence="10">Acetyl-coenzyme A carboxylase carboxyl transferase subunit alpha</fullName>
        <shortName evidence="10">ACCase subunit alpha</shortName>
        <shortName evidence="10">Acetyl-CoA carboxylase carboxyltransferase subunit alpha</shortName>
        <ecNumber evidence="10">2.1.3.15</ecNumber>
    </recommendedName>
</protein>
<evidence type="ECO:0000256" key="3">
    <source>
        <dbReference type="ARBA" id="ARBA00022679"/>
    </source>
</evidence>
<dbReference type="GO" id="GO:2001295">
    <property type="term" value="P:malonyl-CoA biosynthetic process"/>
    <property type="evidence" value="ECO:0007669"/>
    <property type="project" value="UniProtKB-UniRule"/>
</dbReference>
<dbReference type="AlphaFoldDB" id="A0A6M3WWR2"/>
<evidence type="ECO:0000256" key="8">
    <source>
        <dbReference type="ARBA" id="ARBA00023160"/>
    </source>
</evidence>
<dbReference type="UniPathway" id="UPA00655">
    <property type="reaction ID" value="UER00711"/>
</dbReference>
<reference evidence="12" key="1">
    <citation type="journal article" date="2020" name="J. Phycol.">
        <title>The Organelle Genomes in the Photosynthetic Red Algal Parasite Pterocladiophila hemisphaerica (Florideophyceae, Rhodophyta) Have Elevated Substitution Rates and Extreme Gene Loss in the Plastid Genome.</title>
        <authorList>
            <person name="Preuss M."/>
            <person name="Verbruggen H."/>
            <person name="Zuccarello G.C."/>
        </authorList>
    </citation>
    <scope>NUCLEOTIDE SEQUENCE</scope>
</reference>
<dbReference type="PRINTS" id="PR01069">
    <property type="entry name" value="ACCCTRFRASEA"/>
</dbReference>
<dbReference type="GO" id="GO:0016743">
    <property type="term" value="F:carboxyl- or carbamoyltransferase activity"/>
    <property type="evidence" value="ECO:0007669"/>
    <property type="project" value="UniProtKB-UniRule"/>
</dbReference>
<evidence type="ECO:0000259" key="11">
    <source>
        <dbReference type="PROSITE" id="PS50989"/>
    </source>
</evidence>
<dbReference type="NCBIfam" id="TIGR00513">
    <property type="entry name" value="accA"/>
    <property type="match status" value="1"/>
</dbReference>
<keyword evidence="2 10" id="KW-0444">Lipid biosynthesis</keyword>
<comment type="similarity">
    <text evidence="10">Belongs to the AccA family.</text>
</comment>
<keyword evidence="5 10" id="KW-0276">Fatty acid metabolism</keyword>
<evidence type="ECO:0000256" key="7">
    <source>
        <dbReference type="ARBA" id="ARBA00023098"/>
    </source>
</evidence>
<accession>A0A6M3WWR2</accession>
<comment type="subcellular location">
    <subcellularLocation>
        <location evidence="10">Plastid</location>
        <location evidence="10">Chloroplast</location>
    </subcellularLocation>
</comment>
<keyword evidence="4 10" id="KW-0547">Nucleotide-binding</keyword>
<comment type="subunit">
    <text evidence="10">Acetyl-CoA carboxylase is a heterohexamer composed of biotin carboxyl carrier protein (AccB), biotin carboxylase (AccC) and two subunits each of ACCase subunit alpha (AccA) and ACCase subunit beta (AccD).</text>
</comment>
<dbReference type="Gene3D" id="3.90.226.10">
    <property type="entry name" value="2-enoyl-CoA Hydratase, Chain A, domain 1"/>
    <property type="match status" value="1"/>
</dbReference>
<dbReference type="Pfam" id="PF03255">
    <property type="entry name" value="ACCA"/>
    <property type="match status" value="1"/>
</dbReference>
<comment type="catalytic activity">
    <reaction evidence="9 10">
        <text>N(6)-carboxybiotinyl-L-lysyl-[protein] + acetyl-CoA = N(6)-biotinyl-L-lysyl-[protein] + malonyl-CoA</text>
        <dbReference type="Rhea" id="RHEA:54728"/>
        <dbReference type="Rhea" id="RHEA-COMP:10505"/>
        <dbReference type="Rhea" id="RHEA-COMP:10506"/>
        <dbReference type="ChEBI" id="CHEBI:57288"/>
        <dbReference type="ChEBI" id="CHEBI:57384"/>
        <dbReference type="ChEBI" id="CHEBI:83144"/>
        <dbReference type="ChEBI" id="CHEBI:83145"/>
        <dbReference type="EC" id="2.1.3.15"/>
    </reaction>
</comment>
<dbReference type="InterPro" id="IPR001095">
    <property type="entry name" value="Acetyl_CoA_COase_a_su"/>
</dbReference>
<dbReference type="GO" id="GO:0003989">
    <property type="term" value="F:acetyl-CoA carboxylase activity"/>
    <property type="evidence" value="ECO:0007669"/>
    <property type="project" value="InterPro"/>
</dbReference>
<sequence>MISPVQHHSLPFLKPILDLEFKIKIVNNLINKQNYLDLNTDIFALIFSFYQLKELFFNSLQPLEKLQIVRQSNRPTTLDIISSMLQDPLELNGDRNGSNDTALIGGLGMLYKQPVLFIGHQKGKNAQDNIFRNFGMASPGGYRKALRLMKHANTFNLPILSFIDTPGAWAGVNAEKMGQGQAIATNLREIFSLNVPIITTIIGEGGSGGALGIGIADKIFMLEHSIYTVATPEACAAILWKNNRQAFEAAKALKITALDLYCLNIIDKIIYEPIKKYPFNSTEIVKSLKQNIYKELVLLKQLSVQRLKKLRLKKFRTMGFYYSNEV</sequence>
<evidence type="ECO:0000256" key="2">
    <source>
        <dbReference type="ARBA" id="ARBA00022516"/>
    </source>
</evidence>
<dbReference type="SUPFAM" id="SSF52096">
    <property type="entry name" value="ClpP/crotonase"/>
    <property type="match status" value="1"/>
</dbReference>
<dbReference type="HAMAP" id="MF_00823">
    <property type="entry name" value="AcetylCoA_CT_alpha"/>
    <property type="match status" value="1"/>
</dbReference>
<comment type="function">
    <text evidence="10">Component of the acetyl coenzyme A carboxylase (ACC) complex. First, biotin carboxylase catalyzes the carboxylation of biotin on its carrier protein (BCCP) and then the CO(2) group is transferred by the carboxyltransferase to acetyl-CoA to form malonyl-CoA.</text>
</comment>
<evidence type="ECO:0000313" key="12">
    <source>
        <dbReference type="EMBL" id="QJH88423.1"/>
    </source>
</evidence>
<dbReference type="PANTHER" id="PTHR42853">
    <property type="entry name" value="ACETYL-COENZYME A CARBOXYLASE CARBOXYL TRANSFERASE SUBUNIT ALPHA"/>
    <property type="match status" value="1"/>
</dbReference>
<dbReference type="GO" id="GO:0005524">
    <property type="term" value="F:ATP binding"/>
    <property type="evidence" value="ECO:0007669"/>
    <property type="project" value="UniProtKB-KW"/>
</dbReference>
<keyword evidence="12" id="KW-0934">Plastid</keyword>